<evidence type="ECO:0000313" key="2">
    <source>
        <dbReference type="Proteomes" id="UP000008386"/>
    </source>
</evidence>
<evidence type="ECO:0000313" key="1">
    <source>
        <dbReference type="EMBL" id="AEH24498.1"/>
    </source>
</evidence>
<name>F8AJ57_PYRYC</name>
<reference evidence="1 2" key="1">
    <citation type="journal article" date="2011" name="J. Bacteriol.">
        <title>Complete genome sequence of the obligate piezophilic hyperthermophilic archaeon Pyrococcus yayanosii CH1.</title>
        <authorList>
            <person name="Jun X."/>
            <person name="Lupeng L."/>
            <person name="Minjuan X."/>
            <person name="Oger P."/>
            <person name="Fengping W."/>
            <person name="Jebbar M."/>
            <person name="Xiang X."/>
        </authorList>
    </citation>
    <scope>NUCLEOTIDE SEQUENCE [LARGE SCALE GENOMIC DNA]</scope>
    <source>
        <strain evidence="2">CH1 / JCM 16557</strain>
    </source>
</reference>
<dbReference type="STRING" id="529709.PYCH_08130"/>
<accession>F8AJ57</accession>
<dbReference type="Proteomes" id="UP000008386">
    <property type="component" value="Chromosome"/>
</dbReference>
<dbReference type="InterPro" id="IPR027417">
    <property type="entry name" value="P-loop_NTPase"/>
</dbReference>
<gene>
    <name evidence="1" type="ordered locus">PYCH_08130</name>
</gene>
<keyword evidence="2" id="KW-1185">Reference proteome</keyword>
<dbReference type="HOGENOM" id="CLU_096716_0_0_2"/>
<dbReference type="Gene3D" id="3.40.50.300">
    <property type="entry name" value="P-loop containing nucleotide triphosphate hydrolases"/>
    <property type="match status" value="1"/>
</dbReference>
<dbReference type="EMBL" id="CP002779">
    <property type="protein sequence ID" value="AEH24498.1"/>
    <property type="molecule type" value="Genomic_DNA"/>
</dbReference>
<protein>
    <submittedName>
        <fullName evidence="1">Uncharacterized protein</fullName>
    </submittedName>
</protein>
<proteinExistence type="predicted"/>
<dbReference type="eggNOG" id="arCOG03808">
    <property type="taxonomic scope" value="Archaea"/>
</dbReference>
<dbReference type="AlphaFoldDB" id="F8AJ57"/>
<organism evidence="1 2">
    <name type="scientific">Pyrococcus yayanosii (strain CH1 / JCM 16557)</name>
    <dbReference type="NCBI Taxonomy" id="529709"/>
    <lineage>
        <taxon>Archaea</taxon>
        <taxon>Methanobacteriati</taxon>
        <taxon>Methanobacteriota</taxon>
        <taxon>Thermococci</taxon>
        <taxon>Thermococcales</taxon>
        <taxon>Thermococcaceae</taxon>
        <taxon>Pyrococcus</taxon>
    </lineage>
</organism>
<dbReference type="KEGG" id="pya:PYCH_08130"/>
<sequence length="260" mass="29139">MDFFATLPLDIEVLDKALGGGLERCSIISILYDAFSLGWALGFEMFKNLVNRDSFGVIHNYSLPAIKVLSRASFVGLNLQRLATNNNVKIIDIFGSKYSIPPFADYVIQVENPTEETLTPKIEHVYETEVYPTAGNRRIVKLVYTLDGVVTMFGEHVTIKLLNAEVAYLAKMYNRKNIITIFLLNTDVVSKRFVAWVSSISDTLIAFTSNLSRDGELVEKMTILKALTPEFEPMSYEFKVKSTGEGSSHSLTFTKKSKGH</sequence>
<dbReference type="RefSeq" id="WP_013905555.1">
    <property type="nucleotide sequence ID" value="NC_015680.1"/>
</dbReference>
<dbReference type="GeneID" id="10837388"/>
<dbReference type="OrthoDB" id="85233at2157"/>